<gene>
    <name evidence="1" type="ORF">MTR65_06125</name>
</gene>
<dbReference type="RefSeq" id="WP_226637916.1">
    <property type="nucleotide sequence ID" value="NZ_JALHAT010000006.1"/>
</dbReference>
<organism evidence="1 2">
    <name type="scientific">Novosphingobium mangrovi</name>
    <name type="common">ex Hu et al. 2023</name>
    <dbReference type="NCBI Taxonomy" id="2930094"/>
    <lineage>
        <taxon>Bacteria</taxon>
        <taxon>Pseudomonadati</taxon>
        <taxon>Pseudomonadota</taxon>
        <taxon>Alphaproteobacteria</taxon>
        <taxon>Sphingomonadales</taxon>
        <taxon>Sphingomonadaceae</taxon>
        <taxon>Novosphingobium</taxon>
    </lineage>
</organism>
<proteinExistence type="predicted"/>
<comment type="caution">
    <text evidence="1">The sequence shown here is derived from an EMBL/GenBank/DDBJ whole genome shotgun (WGS) entry which is preliminary data.</text>
</comment>
<keyword evidence="2" id="KW-1185">Reference proteome</keyword>
<evidence type="ECO:0000313" key="2">
    <source>
        <dbReference type="Proteomes" id="UP001162802"/>
    </source>
</evidence>
<dbReference type="Proteomes" id="UP001162802">
    <property type="component" value="Unassembled WGS sequence"/>
</dbReference>
<reference evidence="1" key="1">
    <citation type="submission" date="2022-03" db="EMBL/GenBank/DDBJ databases">
        <title>Identification of a novel bacterium isolated from mangrove sediments.</title>
        <authorList>
            <person name="Pan X."/>
        </authorList>
    </citation>
    <scope>NUCLEOTIDE SEQUENCE</scope>
    <source>
        <strain evidence="1">B2637</strain>
    </source>
</reference>
<name>A0ABT0AAP4_9SPHN</name>
<evidence type="ECO:0000313" key="1">
    <source>
        <dbReference type="EMBL" id="MCJ1960247.1"/>
    </source>
</evidence>
<dbReference type="EMBL" id="JALHAT010000006">
    <property type="protein sequence ID" value="MCJ1960247.1"/>
    <property type="molecule type" value="Genomic_DNA"/>
</dbReference>
<sequence>MVRALFPAASRDRTESLVEAAPEAPCSPFGRRAPREHVEMLARFRRTISSSTVMLKDLTPYGARIEGVEGLEPDEAVRLALPGQRPALAFVAWSNAHCAGLEFAEPLDLYVYGDLVRRYALPGERD</sequence>
<protein>
    <recommendedName>
        <fullName evidence="3">PilZ domain-containing protein</fullName>
    </recommendedName>
</protein>
<evidence type="ECO:0008006" key="3">
    <source>
        <dbReference type="Google" id="ProtNLM"/>
    </source>
</evidence>
<accession>A0ABT0AAP4</accession>